<name>A0AAD6UYH1_9AGAR</name>
<feature type="compositionally biased region" description="Acidic residues" evidence="1">
    <location>
        <begin position="364"/>
        <end position="373"/>
    </location>
</feature>
<keyword evidence="2" id="KW-0812">Transmembrane</keyword>
<organism evidence="3 4">
    <name type="scientific">Mycena pura</name>
    <dbReference type="NCBI Taxonomy" id="153505"/>
    <lineage>
        <taxon>Eukaryota</taxon>
        <taxon>Fungi</taxon>
        <taxon>Dikarya</taxon>
        <taxon>Basidiomycota</taxon>
        <taxon>Agaricomycotina</taxon>
        <taxon>Agaricomycetes</taxon>
        <taxon>Agaricomycetidae</taxon>
        <taxon>Agaricales</taxon>
        <taxon>Marasmiineae</taxon>
        <taxon>Mycenaceae</taxon>
        <taxon>Mycena</taxon>
    </lineage>
</organism>
<gene>
    <name evidence="3" type="ORF">GGX14DRAFT_401972</name>
</gene>
<dbReference type="AlphaFoldDB" id="A0AAD6UYH1"/>
<keyword evidence="2" id="KW-0472">Membrane</keyword>
<feature type="transmembrane region" description="Helical" evidence="2">
    <location>
        <begin position="12"/>
        <end position="32"/>
    </location>
</feature>
<feature type="transmembrane region" description="Helical" evidence="2">
    <location>
        <begin position="87"/>
        <end position="106"/>
    </location>
</feature>
<evidence type="ECO:0000313" key="4">
    <source>
        <dbReference type="Proteomes" id="UP001219525"/>
    </source>
</evidence>
<dbReference type="Proteomes" id="UP001219525">
    <property type="component" value="Unassembled WGS sequence"/>
</dbReference>
<reference evidence="3" key="1">
    <citation type="submission" date="2023-03" db="EMBL/GenBank/DDBJ databases">
        <title>Massive genome expansion in bonnet fungi (Mycena s.s.) driven by repeated elements and novel gene families across ecological guilds.</title>
        <authorList>
            <consortium name="Lawrence Berkeley National Laboratory"/>
            <person name="Harder C.B."/>
            <person name="Miyauchi S."/>
            <person name="Viragh M."/>
            <person name="Kuo A."/>
            <person name="Thoen E."/>
            <person name="Andreopoulos B."/>
            <person name="Lu D."/>
            <person name="Skrede I."/>
            <person name="Drula E."/>
            <person name="Henrissat B."/>
            <person name="Morin E."/>
            <person name="Kohler A."/>
            <person name="Barry K."/>
            <person name="LaButti K."/>
            <person name="Morin E."/>
            <person name="Salamov A."/>
            <person name="Lipzen A."/>
            <person name="Mereny Z."/>
            <person name="Hegedus B."/>
            <person name="Baldrian P."/>
            <person name="Stursova M."/>
            <person name="Weitz H."/>
            <person name="Taylor A."/>
            <person name="Grigoriev I.V."/>
            <person name="Nagy L.G."/>
            <person name="Martin F."/>
            <person name="Kauserud H."/>
        </authorList>
    </citation>
    <scope>NUCLEOTIDE SEQUENCE</scope>
    <source>
        <strain evidence="3">9144</strain>
    </source>
</reference>
<feature type="transmembrane region" description="Helical" evidence="2">
    <location>
        <begin position="203"/>
        <end position="227"/>
    </location>
</feature>
<comment type="caution">
    <text evidence="3">The sequence shown here is derived from an EMBL/GenBank/DDBJ whole genome shotgun (WGS) entry which is preliminary data.</text>
</comment>
<keyword evidence="2" id="KW-1133">Transmembrane helix</keyword>
<evidence type="ECO:0000256" key="2">
    <source>
        <dbReference type="SAM" id="Phobius"/>
    </source>
</evidence>
<keyword evidence="4" id="KW-1185">Reference proteome</keyword>
<evidence type="ECO:0000313" key="3">
    <source>
        <dbReference type="EMBL" id="KAJ7198257.1"/>
    </source>
</evidence>
<accession>A0AAD6UYH1</accession>
<feature type="transmembrane region" description="Helical" evidence="2">
    <location>
        <begin position="53"/>
        <end position="75"/>
    </location>
</feature>
<feature type="transmembrane region" description="Helical" evidence="2">
    <location>
        <begin position="126"/>
        <end position="146"/>
    </location>
</feature>
<sequence>MAHSLFPSSAWQALIAAHYFIGITALTFFFSRRMLGDETSTRQALTRLTWPRVCTLLIFLDSYLFVFASGLLIFGVGLQLNSTACAAGIYLCVLFYATSKVLIYAFLTEKVYIVWDTGRSRKRSPVYLVCIITVCMYSAVVIGMIIGRVQQFRPGDGACVIGLERTSSIPLLSYDLFINVLLTALFLWPLLRSKHSSPRLRRVAIRTMVASAVALTTSTVNIAVLTVMHGRQLGWVCLASCGGDVLLNASALFWVTGGARDALSGNRQLSDSTSAPGASTPGGLAALGVQSGTGRTLKDGGLFRMSNLTGGMLSPGREFRKDLKAPKEFQIRVTTESQVSRSPPAPADQLYKSDSDLSAKTVVTDDDEEMQVK</sequence>
<evidence type="ECO:0008006" key="5">
    <source>
        <dbReference type="Google" id="ProtNLM"/>
    </source>
</evidence>
<feature type="transmembrane region" description="Helical" evidence="2">
    <location>
        <begin position="171"/>
        <end position="191"/>
    </location>
</feature>
<dbReference type="EMBL" id="JARJCW010000073">
    <property type="protein sequence ID" value="KAJ7198257.1"/>
    <property type="molecule type" value="Genomic_DNA"/>
</dbReference>
<dbReference type="PANTHER" id="PTHR38848">
    <property type="entry name" value="G-PROTEIN COUPLED RECEPTORS FAMILY 3 PROFILE DOMAIN-CONTAINING PROTEIN"/>
    <property type="match status" value="1"/>
</dbReference>
<feature type="transmembrane region" description="Helical" evidence="2">
    <location>
        <begin position="233"/>
        <end position="255"/>
    </location>
</feature>
<dbReference type="PANTHER" id="PTHR38848:SF3">
    <property type="entry name" value="G-PROTEIN COUPLED RECEPTORS FAMILY 3 PROFILE DOMAIN-CONTAINING PROTEIN"/>
    <property type="match status" value="1"/>
</dbReference>
<feature type="compositionally biased region" description="Polar residues" evidence="1">
    <location>
        <begin position="332"/>
        <end position="341"/>
    </location>
</feature>
<protein>
    <recommendedName>
        <fullName evidence="5">Transmembrane protein</fullName>
    </recommendedName>
</protein>
<feature type="region of interest" description="Disordered" evidence="1">
    <location>
        <begin position="331"/>
        <end position="373"/>
    </location>
</feature>
<proteinExistence type="predicted"/>
<evidence type="ECO:0000256" key="1">
    <source>
        <dbReference type="SAM" id="MobiDB-lite"/>
    </source>
</evidence>